<dbReference type="InterPro" id="IPR027417">
    <property type="entry name" value="P-loop_NTPase"/>
</dbReference>
<dbReference type="SUPFAM" id="SSF52540">
    <property type="entry name" value="P-loop containing nucleoside triphosphate hydrolases"/>
    <property type="match status" value="1"/>
</dbReference>
<keyword evidence="1 4" id="KW-0808">Transferase</keyword>
<evidence type="ECO:0000256" key="2">
    <source>
        <dbReference type="ARBA" id="ARBA00022741"/>
    </source>
</evidence>
<organism evidence="6">
    <name type="scientific">Cyprideis torosa</name>
    <dbReference type="NCBI Taxonomy" id="163714"/>
    <lineage>
        <taxon>Eukaryota</taxon>
        <taxon>Metazoa</taxon>
        <taxon>Ecdysozoa</taxon>
        <taxon>Arthropoda</taxon>
        <taxon>Crustacea</taxon>
        <taxon>Oligostraca</taxon>
        <taxon>Ostracoda</taxon>
        <taxon>Podocopa</taxon>
        <taxon>Podocopida</taxon>
        <taxon>Cytherocopina</taxon>
        <taxon>Cytheroidea</taxon>
        <taxon>Cytherideidae</taxon>
        <taxon>Cyprideis</taxon>
    </lineage>
</organism>
<dbReference type="HAMAP" id="MF_00235">
    <property type="entry name" value="Adenylate_kinase_Adk"/>
    <property type="match status" value="1"/>
</dbReference>
<feature type="compositionally biased region" description="Low complexity" evidence="5">
    <location>
        <begin position="307"/>
        <end position="325"/>
    </location>
</feature>
<evidence type="ECO:0000313" key="6">
    <source>
        <dbReference type="EMBL" id="CAD7229746.1"/>
    </source>
</evidence>
<dbReference type="OrthoDB" id="442176at2759"/>
<accession>A0A7R8WG47</accession>
<dbReference type="GO" id="GO:0019205">
    <property type="term" value="F:nucleobase-containing compound kinase activity"/>
    <property type="evidence" value="ECO:0007669"/>
    <property type="project" value="InterPro"/>
</dbReference>
<proteinExistence type="inferred from homology"/>
<feature type="region of interest" description="Disordered" evidence="5">
    <location>
        <begin position="300"/>
        <end position="332"/>
    </location>
</feature>
<protein>
    <submittedName>
        <fullName evidence="6">Uncharacterized protein</fullName>
    </submittedName>
</protein>
<sequence>MAETDNSANDVKAPNLVLMGLPGYGKKTQAQLLKEYFDICHLSPGGMIRRELASSSSMGQEIREVLRKGGLLSDKLLSRMLRRNLDSDECARGFLLEGFPQTVRQAKMIDRVLLDRGTPLHAVVNLTAGNKEQLLSGIVERMAPIDSKGEAAEDGLDLQHNEESVTKRIQELEETGGPLTNYYRTQDRSRESRSCIPSVGTEHGSVDMAEAAAATKNGSLDLDEDGGVAGGVDPFVELEEAFYECGPPEGRINDWSDVLYYWQRLEREEEENKKKQKCIQECENEWLPKPTKLNFKELMRESRGEKTSLQTTPTPLETLTGTQLERAQSAAE</sequence>
<dbReference type="GO" id="GO:0005524">
    <property type="term" value="F:ATP binding"/>
    <property type="evidence" value="ECO:0007669"/>
    <property type="project" value="InterPro"/>
</dbReference>
<dbReference type="PRINTS" id="PR00094">
    <property type="entry name" value="ADENYLTKNASE"/>
</dbReference>
<keyword evidence="3 4" id="KW-0418">Kinase</keyword>
<evidence type="ECO:0000256" key="3">
    <source>
        <dbReference type="ARBA" id="ARBA00022777"/>
    </source>
</evidence>
<dbReference type="CDD" id="cd01428">
    <property type="entry name" value="ADK"/>
    <property type="match status" value="1"/>
</dbReference>
<keyword evidence="2" id="KW-0547">Nucleotide-binding</keyword>
<dbReference type="InterPro" id="IPR000850">
    <property type="entry name" value="Adenylat/UMP-CMP_kin"/>
</dbReference>
<evidence type="ECO:0000256" key="1">
    <source>
        <dbReference type="ARBA" id="ARBA00022679"/>
    </source>
</evidence>
<dbReference type="GO" id="GO:0006139">
    <property type="term" value="P:nucleobase-containing compound metabolic process"/>
    <property type="evidence" value="ECO:0007669"/>
    <property type="project" value="InterPro"/>
</dbReference>
<dbReference type="PANTHER" id="PTHR23359">
    <property type="entry name" value="NUCLEOTIDE KINASE"/>
    <property type="match status" value="1"/>
</dbReference>
<dbReference type="AlphaFoldDB" id="A0A7R8WG47"/>
<gene>
    <name evidence="6" type="ORF">CTOB1V02_LOCUS7614</name>
</gene>
<dbReference type="EMBL" id="OB662253">
    <property type="protein sequence ID" value="CAD7229746.1"/>
    <property type="molecule type" value="Genomic_DNA"/>
</dbReference>
<dbReference type="Pfam" id="PF00406">
    <property type="entry name" value="ADK"/>
    <property type="match status" value="1"/>
</dbReference>
<name>A0A7R8WG47_9CRUS</name>
<comment type="similarity">
    <text evidence="4">Belongs to the adenylate kinase family.</text>
</comment>
<evidence type="ECO:0000256" key="5">
    <source>
        <dbReference type="SAM" id="MobiDB-lite"/>
    </source>
</evidence>
<dbReference type="Gene3D" id="3.40.50.300">
    <property type="entry name" value="P-loop containing nucleotide triphosphate hydrolases"/>
    <property type="match status" value="1"/>
</dbReference>
<reference evidence="6" key="1">
    <citation type="submission" date="2020-11" db="EMBL/GenBank/DDBJ databases">
        <authorList>
            <person name="Tran Van P."/>
        </authorList>
    </citation>
    <scope>NUCLEOTIDE SEQUENCE</scope>
</reference>
<evidence type="ECO:0000256" key="4">
    <source>
        <dbReference type="RuleBase" id="RU003330"/>
    </source>
</evidence>